<dbReference type="GO" id="GO:0022857">
    <property type="term" value="F:transmembrane transporter activity"/>
    <property type="evidence" value="ECO:0007669"/>
    <property type="project" value="InterPro"/>
</dbReference>
<keyword evidence="5 6" id="KW-0472">Membrane</keyword>
<keyword evidence="2" id="KW-0813">Transport</keyword>
<feature type="transmembrane region" description="Helical" evidence="6">
    <location>
        <begin position="125"/>
        <end position="144"/>
    </location>
</feature>
<evidence type="ECO:0000256" key="4">
    <source>
        <dbReference type="ARBA" id="ARBA00022989"/>
    </source>
</evidence>
<feature type="transmembrane region" description="Helical" evidence="6">
    <location>
        <begin position="59"/>
        <end position="77"/>
    </location>
</feature>
<gene>
    <name evidence="8" type="ORF">BCV69DRAFT_261640</name>
</gene>
<evidence type="ECO:0000256" key="5">
    <source>
        <dbReference type="ARBA" id="ARBA00023136"/>
    </source>
</evidence>
<dbReference type="InterPro" id="IPR036259">
    <property type="entry name" value="MFS_trans_sf"/>
</dbReference>
<comment type="subcellular location">
    <subcellularLocation>
        <location evidence="1">Membrane</location>
        <topology evidence="1">Multi-pass membrane protein</topology>
    </subcellularLocation>
</comment>
<feature type="transmembrane region" description="Helical" evidence="6">
    <location>
        <begin position="218"/>
        <end position="239"/>
    </location>
</feature>
<feature type="transmembrane region" description="Helical" evidence="6">
    <location>
        <begin position="186"/>
        <end position="206"/>
    </location>
</feature>
<dbReference type="InterPro" id="IPR011701">
    <property type="entry name" value="MFS"/>
</dbReference>
<dbReference type="STRING" id="1684307.A0A316U297"/>
<dbReference type="AlphaFoldDB" id="A0A316U297"/>
<feature type="transmembrane region" description="Helical" evidence="6">
    <location>
        <begin position="381"/>
        <end position="401"/>
    </location>
</feature>
<dbReference type="PANTHER" id="PTHR43791:SF85">
    <property type="entry name" value="TRANSPORTER, PUTATIVE (AFU_ORTHOLOGUE AFUA_6G00710)-RELATED"/>
    <property type="match status" value="1"/>
</dbReference>
<evidence type="ECO:0000256" key="3">
    <source>
        <dbReference type="ARBA" id="ARBA00022692"/>
    </source>
</evidence>
<feature type="transmembrane region" description="Helical" evidence="6">
    <location>
        <begin position="407"/>
        <end position="428"/>
    </location>
</feature>
<keyword evidence="4 6" id="KW-1133">Transmembrane helix</keyword>
<feature type="transmembrane region" description="Helical" evidence="6">
    <location>
        <begin position="97"/>
        <end position="118"/>
    </location>
</feature>
<accession>A0A316U297</accession>
<dbReference type="Pfam" id="PF07690">
    <property type="entry name" value="MFS_1"/>
    <property type="match status" value="1"/>
</dbReference>
<evidence type="ECO:0000256" key="2">
    <source>
        <dbReference type="ARBA" id="ARBA00022448"/>
    </source>
</evidence>
<dbReference type="GO" id="GO:0016020">
    <property type="term" value="C:membrane"/>
    <property type="evidence" value="ECO:0007669"/>
    <property type="project" value="UniProtKB-SubCell"/>
</dbReference>
<organism evidence="8 9">
    <name type="scientific">Pseudomicrostroma glucosiphilum</name>
    <dbReference type="NCBI Taxonomy" id="1684307"/>
    <lineage>
        <taxon>Eukaryota</taxon>
        <taxon>Fungi</taxon>
        <taxon>Dikarya</taxon>
        <taxon>Basidiomycota</taxon>
        <taxon>Ustilaginomycotina</taxon>
        <taxon>Exobasidiomycetes</taxon>
        <taxon>Microstromatales</taxon>
        <taxon>Microstromatales incertae sedis</taxon>
        <taxon>Pseudomicrostroma</taxon>
    </lineage>
</organism>
<feature type="transmembrane region" description="Helical" evidence="6">
    <location>
        <begin position="352"/>
        <end position="374"/>
    </location>
</feature>
<evidence type="ECO:0000256" key="1">
    <source>
        <dbReference type="ARBA" id="ARBA00004141"/>
    </source>
</evidence>
<dbReference type="RefSeq" id="XP_025346636.1">
    <property type="nucleotide sequence ID" value="XM_025490703.1"/>
</dbReference>
<dbReference type="PANTHER" id="PTHR43791">
    <property type="entry name" value="PERMEASE-RELATED"/>
    <property type="match status" value="1"/>
</dbReference>
<sequence length="541" mass="59239">MDVKPVRSSDGSAKSEMGAIAPPTLLNDADDLDRQIATMSPEEYAKVEKKLKIKMDLQVVLLCGVFYLLSFLDRTNIASARIMGLVEDLKLSEHDFSVVLTVLYPTYICFEIPSNLLLKKVGAARLLPTLVVCWGIACITQGVVTTKTGLYINRIFLGLAEAGLLPGLILYSTFFYKPSEIQLRQAIYFGGASMAGAFGGLIAAGIENIQAAGWNPWRWLFIVEGLLTVFVGFICFFLLPNGPEKLKGLTPLEKRVALHRVGKGSGQDYAAGEKHAALINPGQDQFAPVGNPDIERETHRFKLNVFWKVATDPFGLLLAMVNFCTVVGVFSTAFFAPTIVRSLGISTQRTTILLLTVPPYIASFLFSIALGVFAGRYRWRGGACFMGITLAIVGYATAYAASTPAGGYAGLIIMSMGSFSLGPIIFAWSSLGTWSHYKRAITVALMIVFSNSGAIVSVWLDFPEEGSVQHASGFLINLALNIAALFFLAALETYVWYDRREKAAGRRDWKADKVREQFPGATPEQVREYLGDEAAEFKRDY</sequence>
<dbReference type="FunFam" id="1.20.1250.20:FF:000018">
    <property type="entry name" value="MFS transporter permease"/>
    <property type="match status" value="1"/>
</dbReference>
<feature type="transmembrane region" description="Helical" evidence="6">
    <location>
        <begin position="440"/>
        <end position="462"/>
    </location>
</feature>
<dbReference type="Gene3D" id="1.20.1250.20">
    <property type="entry name" value="MFS general substrate transporter like domains"/>
    <property type="match status" value="1"/>
</dbReference>
<proteinExistence type="predicted"/>
<dbReference type="OrthoDB" id="9971669at2759"/>
<evidence type="ECO:0000313" key="9">
    <source>
        <dbReference type="Proteomes" id="UP000245942"/>
    </source>
</evidence>
<feature type="domain" description="Major facilitator superfamily (MFS) profile" evidence="7">
    <location>
        <begin position="59"/>
        <end position="501"/>
    </location>
</feature>
<dbReference type="SUPFAM" id="SSF103473">
    <property type="entry name" value="MFS general substrate transporter"/>
    <property type="match status" value="1"/>
</dbReference>
<reference evidence="8 9" key="1">
    <citation type="journal article" date="2018" name="Mol. Biol. Evol.">
        <title>Broad Genomic Sampling Reveals a Smut Pathogenic Ancestry of the Fungal Clade Ustilaginomycotina.</title>
        <authorList>
            <person name="Kijpornyongpan T."/>
            <person name="Mondo S.J."/>
            <person name="Barry K."/>
            <person name="Sandor L."/>
            <person name="Lee J."/>
            <person name="Lipzen A."/>
            <person name="Pangilinan J."/>
            <person name="LaButti K."/>
            <person name="Hainaut M."/>
            <person name="Henrissat B."/>
            <person name="Grigoriev I.V."/>
            <person name="Spatafora J.W."/>
            <person name="Aime M.C."/>
        </authorList>
    </citation>
    <scope>NUCLEOTIDE SEQUENCE [LARGE SCALE GENOMIC DNA]</scope>
    <source>
        <strain evidence="8 9">MCA 4718</strain>
    </source>
</reference>
<keyword evidence="9" id="KW-1185">Reference proteome</keyword>
<evidence type="ECO:0000313" key="8">
    <source>
        <dbReference type="EMBL" id="PWN19476.1"/>
    </source>
</evidence>
<evidence type="ECO:0000259" key="7">
    <source>
        <dbReference type="PROSITE" id="PS50850"/>
    </source>
</evidence>
<feature type="transmembrane region" description="Helical" evidence="6">
    <location>
        <begin position="316"/>
        <end position="340"/>
    </location>
</feature>
<dbReference type="EMBL" id="KZ819331">
    <property type="protein sequence ID" value="PWN19476.1"/>
    <property type="molecule type" value="Genomic_DNA"/>
</dbReference>
<dbReference type="GeneID" id="37012437"/>
<dbReference type="Proteomes" id="UP000245942">
    <property type="component" value="Unassembled WGS sequence"/>
</dbReference>
<keyword evidence="3 6" id="KW-0812">Transmembrane</keyword>
<name>A0A316U297_9BASI</name>
<dbReference type="PROSITE" id="PS50850">
    <property type="entry name" value="MFS"/>
    <property type="match status" value="1"/>
</dbReference>
<feature type="transmembrane region" description="Helical" evidence="6">
    <location>
        <begin position="474"/>
        <end position="497"/>
    </location>
</feature>
<dbReference type="InterPro" id="IPR020846">
    <property type="entry name" value="MFS_dom"/>
</dbReference>
<feature type="transmembrane region" description="Helical" evidence="6">
    <location>
        <begin position="150"/>
        <end position="174"/>
    </location>
</feature>
<evidence type="ECO:0000256" key="6">
    <source>
        <dbReference type="SAM" id="Phobius"/>
    </source>
</evidence>
<protein>
    <submittedName>
        <fullName evidence="8">MFS general substrate transporter</fullName>
    </submittedName>
</protein>